<reference evidence="2 3" key="1">
    <citation type="submission" date="2023-09" db="EMBL/GenBank/DDBJ databases">
        <authorList>
            <person name="Wang M."/>
        </authorList>
    </citation>
    <scope>NUCLEOTIDE SEQUENCE [LARGE SCALE GENOMIC DNA]</scope>
    <source>
        <strain evidence="2">GT-2023</strain>
        <tissue evidence="2">Liver</tissue>
    </source>
</reference>
<evidence type="ECO:0000313" key="2">
    <source>
        <dbReference type="EMBL" id="KAL1265004.1"/>
    </source>
</evidence>
<feature type="region of interest" description="Disordered" evidence="1">
    <location>
        <begin position="41"/>
        <end position="71"/>
    </location>
</feature>
<evidence type="ECO:0000256" key="1">
    <source>
        <dbReference type="SAM" id="MobiDB-lite"/>
    </source>
</evidence>
<dbReference type="Proteomes" id="UP001558613">
    <property type="component" value="Unassembled WGS sequence"/>
</dbReference>
<protein>
    <submittedName>
        <fullName evidence="2">Uncharacterized protein</fullName>
    </submittedName>
</protein>
<name>A0ABR3MKP2_9TELE</name>
<gene>
    <name evidence="2" type="ORF">QQF64_003031</name>
</gene>
<sequence>MTARCQTCWLRQFFPIRLSLGINSAGRISSHYPRRALGAQASSAKTWSRRNRDADAAVPQPDSSDSPDAESLRVSVASCVYRRDVTSSWGDVGSLRLRLTL</sequence>
<proteinExistence type="predicted"/>
<keyword evidence="3" id="KW-1185">Reference proteome</keyword>
<accession>A0ABR3MKP2</accession>
<comment type="caution">
    <text evidence="2">The sequence shown here is derived from an EMBL/GenBank/DDBJ whole genome shotgun (WGS) entry which is preliminary data.</text>
</comment>
<organism evidence="2 3">
    <name type="scientific">Cirrhinus molitorella</name>
    <name type="common">mud carp</name>
    <dbReference type="NCBI Taxonomy" id="172907"/>
    <lineage>
        <taxon>Eukaryota</taxon>
        <taxon>Metazoa</taxon>
        <taxon>Chordata</taxon>
        <taxon>Craniata</taxon>
        <taxon>Vertebrata</taxon>
        <taxon>Euteleostomi</taxon>
        <taxon>Actinopterygii</taxon>
        <taxon>Neopterygii</taxon>
        <taxon>Teleostei</taxon>
        <taxon>Ostariophysi</taxon>
        <taxon>Cypriniformes</taxon>
        <taxon>Cyprinidae</taxon>
        <taxon>Labeoninae</taxon>
        <taxon>Labeonini</taxon>
        <taxon>Cirrhinus</taxon>
    </lineage>
</organism>
<evidence type="ECO:0000313" key="3">
    <source>
        <dbReference type="Proteomes" id="UP001558613"/>
    </source>
</evidence>
<dbReference type="EMBL" id="JAYMGO010000011">
    <property type="protein sequence ID" value="KAL1265004.1"/>
    <property type="molecule type" value="Genomic_DNA"/>
</dbReference>